<sequence>MEEAKHAIPNKAPVEASQVTLRKFELSDVDAMMTWVSDPLVAAPCRWDPYESTEPVVAFLRDVVLPHPWFRAICLAGDGEEEEEPPRPVGALSVSPTADPCRFELGYVLARAHWGRGVATAAVKLTVAAVFAEVDGLERVEALVDRVLEKAGFTREAVLRKYMAVKGVVRDAVMFSFIKTDPNPSRATFSNLVRVYFHPSPPRRSIRAFAAPPLPSPYHHSASAMDEARSSPRVMVMEERIILHLPGDAPGPEWVSVECASKKAFGCGKLADLLLEGLTLYVRSLSMSDLNSSLCISLNHLALRSIQEELGMPQQFAGCLPEFDGSIKIAYQQVLVLLVIFRHRSHSKRIYYLAYDAKDASMYMIPCIPRDLEATFTVTPVPSRLSNGHGHELVLMAPSGAVSVANSARDSTTGPWAIKEHSSSNLPQAFSADVMFSFEDKVFWCDLSQGVAYSDLRDGDSAVFVELPREYLVDFSVVPMYAQTNMYRTMGCVQGSVKFVCIDRSVHHRPGHPMVSVWTLDLDHRQWMEGKDFPCLWRDLWKQAYHINSDLRYVVPPEPEYPVLTPDGALSVLLPKTLLTRGVKEADYICSFDILSKRCLARSNKTPVEASQVTLRKFELSDSPPPAGLTVLAFIRDVVLLHPWFRAFCPAGDGSGEPPALWASYPCRFELGYVLARAPWGRGVATAAVRAHWGTVMFSFIKTDPVPESDRNSDRSMATRLASSATPIRRFLYLLIDDHHGAHTLRKIDTAPFFAAGVCAAAHQGSVSPAAMRPTPLPPPAARFESSLGNAITEFFPLGRGVEKVVGIKEQRDTIICDTRTATVRAGPALRRGKMRMPSWVEFAGKLYLLGCPGMEDWFWDPLPSPPTDDWDARILSFADAGDEDGSGAAAMRVSTRLGGTYAFDAARRCWRWEGEWVLPFYGRAQFVADYGLWFGLSDSDRGGFGMRADLGNGASPAAERHLWPDVDGLAAHADDWFPGPNYISYLGASTLRSPPGARSCVWSGRRRRATTSPSQLHLAGQPQTKKTQSASGFDGDGEPIIPPALAPDGGGDPAPLRALRQVATFCRWEPYESREPLLAYLRDTVLPHPWFRAVVVPGSGEVIGAVSVAPTAEPCRGELGYVLARAHWGRGVATAAVRRALREVFAEVEGLRRVEALVDVDNPASQRVAEKAGMRREGVLRRHYWHKGRARDMVMYSFLSSDPLPE</sequence>
<evidence type="ECO:0000259" key="2">
    <source>
        <dbReference type="PROSITE" id="PS51186"/>
    </source>
</evidence>
<dbReference type="InterPro" id="IPR000182">
    <property type="entry name" value="GNAT_dom"/>
</dbReference>
<dbReference type="GO" id="GO:0016747">
    <property type="term" value="F:acyltransferase activity, transferring groups other than amino-acyl groups"/>
    <property type="evidence" value="ECO:0007669"/>
    <property type="project" value="InterPro"/>
</dbReference>
<evidence type="ECO:0000313" key="3">
    <source>
        <dbReference type="EMBL" id="KAF8659311.1"/>
    </source>
</evidence>
<dbReference type="Gene3D" id="3.40.630.30">
    <property type="match status" value="2"/>
</dbReference>
<organism evidence="3 4">
    <name type="scientific">Digitaria exilis</name>
    <dbReference type="NCBI Taxonomy" id="1010633"/>
    <lineage>
        <taxon>Eukaryota</taxon>
        <taxon>Viridiplantae</taxon>
        <taxon>Streptophyta</taxon>
        <taxon>Embryophyta</taxon>
        <taxon>Tracheophyta</taxon>
        <taxon>Spermatophyta</taxon>
        <taxon>Magnoliopsida</taxon>
        <taxon>Liliopsida</taxon>
        <taxon>Poales</taxon>
        <taxon>Poaceae</taxon>
        <taxon>PACMAD clade</taxon>
        <taxon>Panicoideae</taxon>
        <taxon>Panicodae</taxon>
        <taxon>Paniceae</taxon>
        <taxon>Anthephorinae</taxon>
        <taxon>Digitaria</taxon>
    </lineage>
</organism>
<name>A0A835E1W6_9POAL</name>
<dbReference type="Pfam" id="PF07893">
    <property type="entry name" value="DUF1668"/>
    <property type="match status" value="1"/>
</dbReference>
<comment type="caution">
    <text evidence="3">The sequence shown here is derived from an EMBL/GenBank/DDBJ whole genome shotgun (WGS) entry which is preliminary data.</text>
</comment>
<dbReference type="PROSITE" id="PS51186">
    <property type="entry name" value="GNAT"/>
    <property type="match status" value="2"/>
</dbReference>
<dbReference type="Pfam" id="PF13302">
    <property type="entry name" value="Acetyltransf_3"/>
    <property type="match status" value="2"/>
</dbReference>
<dbReference type="OrthoDB" id="630895at2759"/>
<feature type="domain" description="N-acetyltransferase" evidence="2">
    <location>
        <begin position="1055"/>
        <end position="1201"/>
    </location>
</feature>
<dbReference type="PANTHER" id="PTHR46067">
    <property type="entry name" value="ACYL-COA N-ACYLTRANSFERASES (NAT) SUPERFAMILY PROTEIN"/>
    <property type="match status" value="1"/>
</dbReference>
<dbReference type="InterPro" id="IPR011676">
    <property type="entry name" value="DUF1618"/>
</dbReference>
<keyword evidence="4" id="KW-1185">Reference proteome</keyword>
<feature type="region of interest" description="Disordered" evidence="1">
    <location>
        <begin position="1003"/>
        <end position="1054"/>
    </location>
</feature>
<protein>
    <recommendedName>
        <fullName evidence="2">N-acetyltransferase domain-containing protein</fullName>
    </recommendedName>
</protein>
<dbReference type="Proteomes" id="UP000636709">
    <property type="component" value="Unassembled WGS sequence"/>
</dbReference>
<dbReference type="Pfam" id="PF07762">
    <property type="entry name" value="DUF1618"/>
    <property type="match status" value="1"/>
</dbReference>
<evidence type="ECO:0000313" key="4">
    <source>
        <dbReference type="Proteomes" id="UP000636709"/>
    </source>
</evidence>
<reference evidence="3" key="1">
    <citation type="submission" date="2020-07" db="EMBL/GenBank/DDBJ databases">
        <title>Genome sequence and genetic diversity analysis of an under-domesticated orphan crop, white fonio (Digitaria exilis).</title>
        <authorList>
            <person name="Bennetzen J.L."/>
            <person name="Chen S."/>
            <person name="Ma X."/>
            <person name="Wang X."/>
            <person name="Yssel A.E.J."/>
            <person name="Chaluvadi S.R."/>
            <person name="Johnson M."/>
            <person name="Gangashetty P."/>
            <person name="Hamidou F."/>
            <person name="Sanogo M.D."/>
            <person name="Zwaenepoel A."/>
            <person name="Wallace J."/>
            <person name="Van De Peer Y."/>
            <person name="Van Deynze A."/>
        </authorList>
    </citation>
    <scope>NUCLEOTIDE SEQUENCE</scope>
    <source>
        <tissue evidence="3">Leaves</tissue>
    </source>
</reference>
<evidence type="ECO:0000256" key="1">
    <source>
        <dbReference type="SAM" id="MobiDB-lite"/>
    </source>
</evidence>
<gene>
    <name evidence="3" type="ORF">HU200_058512</name>
</gene>
<accession>A0A835E1W6</accession>
<feature type="compositionally biased region" description="Polar residues" evidence="1">
    <location>
        <begin position="1011"/>
        <end position="1032"/>
    </location>
</feature>
<dbReference type="PANTHER" id="PTHR46067:SF30">
    <property type="entry name" value="OS03G0794200 PROTEIN"/>
    <property type="match status" value="1"/>
</dbReference>
<dbReference type="AlphaFoldDB" id="A0A835E1W6"/>
<dbReference type="InterPro" id="IPR012871">
    <property type="entry name" value="DUF1668_ORYSA"/>
</dbReference>
<proteinExistence type="predicted"/>
<dbReference type="EMBL" id="JACEFO010002462">
    <property type="protein sequence ID" value="KAF8659311.1"/>
    <property type="molecule type" value="Genomic_DNA"/>
</dbReference>
<feature type="domain" description="N-acetyltransferase" evidence="2">
    <location>
        <begin position="19"/>
        <end position="182"/>
    </location>
</feature>
<dbReference type="InterPro" id="IPR016181">
    <property type="entry name" value="Acyl_CoA_acyltransferase"/>
</dbReference>
<dbReference type="SUPFAM" id="SSF55729">
    <property type="entry name" value="Acyl-CoA N-acyltransferases (Nat)"/>
    <property type="match status" value="2"/>
</dbReference>